<proteinExistence type="predicted"/>
<protein>
    <submittedName>
        <fullName evidence="1">Uncharacterized protein</fullName>
    </submittedName>
</protein>
<gene>
    <name evidence="1" type="ORF">AVDCRST_MAG18-1834</name>
</gene>
<sequence length="45" mass="4443">GAVPLFNSWFVLLTGGYAGAAGLCNNSGTRCFVPRRGGSGVGVGV</sequence>
<dbReference type="AlphaFoldDB" id="A0A6J4V8Q1"/>
<reference evidence="1" key="1">
    <citation type="submission" date="2020-02" db="EMBL/GenBank/DDBJ databases">
        <authorList>
            <person name="Meier V. D."/>
        </authorList>
    </citation>
    <scope>NUCLEOTIDE SEQUENCE</scope>
    <source>
        <strain evidence="1">AVDCRST_MAG18</strain>
    </source>
</reference>
<accession>A0A6J4V8Q1</accession>
<evidence type="ECO:0000313" key="1">
    <source>
        <dbReference type="EMBL" id="CAA9569700.1"/>
    </source>
</evidence>
<name>A0A6J4V8Q1_9BACT</name>
<organism evidence="1">
    <name type="scientific">uncultured Thermomicrobiales bacterium</name>
    <dbReference type="NCBI Taxonomy" id="1645740"/>
    <lineage>
        <taxon>Bacteria</taxon>
        <taxon>Pseudomonadati</taxon>
        <taxon>Thermomicrobiota</taxon>
        <taxon>Thermomicrobia</taxon>
        <taxon>Thermomicrobiales</taxon>
        <taxon>environmental samples</taxon>
    </lineage>
</organism>
<feature type="non-terminal residue" evidence="1">
    <location>
        <position position="45"/>
    </location>
</feature>
<feature type="non-terminal residue" evidence="1">
    <location>
        <position position="1"/>
    </location>
</feature>
<dbReference type="EMBL" id="CADCWN010000145">
    <property type="protein sequence ID" value="CAA9569700.1"/>
    <property type="molecule type" value="Genomic_DNA"/>
</dbReference>